<protein>
    <submittedName>
        <fullName evidence="3">Lantibiotic dehydratase, C terminus</fullName>
    </submittedName>
</protein>
<keyword evidence="4" id="KW-1185">Reference proteome</keyword>
<organism evidence="3 4">
    <name type="scientific">Algoriphagus faecimaris</name>
    <dbReference type="NCBI Taxonomy" id="686796"/>
    <lineage>
        <taxon>Bacteria</taxon>
        <taxon>Pseudomonadati</taxon>
        <taxon>Bacteroidota</taxon>
        <taxon>Cytophagia</taxon>
        <taxon>Cytophagales</taxon>
        <taxon>Cyclobacteriaceae</taxon>
        <taxon>Algoriphagus</taxon>
    </lineage>
</organism>
<dbReference type="InterPro" id="IPR006827">
    <property type="entry name" value="Lant_deHydtase_N"/>
</dbReference>
<dbReference type="Proteomes" id="UP000199060">
    <property type="component" value="Unassembled WGS sequence"/>
</dbReference>
<dbReference type="AlphaFoldDB" id="A0A1G6U8U8"/>
<evidence type="ECO:0000259" key="2">
    <source>
        <dbReference type="Pfam" id="PF14028"/>
    </source>
</evidence>
<feature type="domain" description="Lantibiotic dehydratase N-terminal" evidence="1">
    <location>
        <begin position="345"/>
        <end position="546"/>
    </location>
</feature>
<dbReference type="Pfam" id="PF14028">
    <property type="entry name" value="Lant_dehydr_C"/>
    <property type="match status" value="1"/>
</dbReference>
<feature type="domain" description="Lantibiotic dehydratase N-terminal" evidence="1">
    <location>
        <begin position="26"/>
        <end position="83"/>
    </location>
</feature>
<feature type="domain" description="Thiopeptide-type bacteriocin biosynthesis" evidence="2">
    <location>
        <begin position="647"/>
        <end position="853"/>
    </location>
</feature>
<dbReference type="Pfam" id="PF04738">
    <property type="entry name" value="Lant_dehydr_N"/>
    <property type="match status" value="2"/>
</dbReference>
<dbReference type="STRING" id="686796.SAMN04488104_10279"/>
<dbReference type="RefSeq" id="WP_139162740.1">
    <property type="nucleotide sequence ID" value="NZ_FNAC01000027.1"/>
</dbReference>
<dbReference type="OrthoDB" id="1273722at2"/>
<evidence type="ECO:0000313" key="3">
    <source>
        <dbReference type="EMBL" id="SDD37711.1"/>
    </source>
</evidence>
<sequence length="866" mass="103590">MKYLFRIPLFDFDPESEFSIQENWKKIKAAISLSSSSLYQKIKECSYAELDRNLRLKVLKYILRGRYRPTPFGKFAAVGIGNGESNQWTINLEKVKILLGDGNEEKRKLKSKWRLALAGNEKLDRYYFLSYIQEDERWGLVSIPKNKVIFNLIQHAQRDKKISYDVFASWFDRKDEKVSFEIWVKLLELGIVYQDEVENRSRNDTLKSENQSLYQDSILEGTLSLPHNISEDLSEFYSNGGDLFRSVNSPYLDSLKIWFQIKFDDRFVPLPLLLSYPEFINSDFLNLKFPEENPDQSMNFSADFWGSRVVDLKRLVPKKSLPEELFNIDFLFRIGKNKEMVVENVVTNRPFVYFGRFNRFGKILEYQEKIRDEIYHHEECIFAELRIVETFSISSICNTKPLFKWYISPFEEQKSGSISLKDIELGIRNGRFLLIHRKFGKQIIPVVLHPLNGKEISHPLIRLIWELDHQTSFKMIHYHSPLFTESNYVPQLNWGQITLQSQRWLIFGDDYGSEQELKNWLKTHQVPKRIQVGIFDRELVINWQNKDEFGIMWSEVKRYPRTVIREVPWFEKSCYYSTMGKMIYPQFVVSHRNKIPIVDWKGFLNSIDQEDKRCLYYLIRISEDELFDFLVFFFNTSFLGFLGEKKLKWYYLIYQEGSLLQVRIRFLGLTEKMKISLGERLSSSQKQFNFEPRPYYPEEKKYGRNTYKISEKIFWLESRFILESQLGFKVAHEWKTVPAFNLAEFWFEILTKASLGQLIFPRLKSRLRQVPHQTKRKIMGLIKKEKEFDKPMYLPESWKGVYLHLIQKHLDLQKDDSEKWRILQNHFHMQINRFYLMDRKFYEEASYYVLYRLLGQKIHGNKQDAG</sequence>
<evidence type="ECO:0000259" key="1">
    <source>
        <dbReference type="Pfam" id="PF04738"/>
    </source>
</evidence>
<proteinExistence type="predicted"/>
<reference evidence="4" key="1">
    <citation type="submission" date="2016-10" db="EMBL/GenBank/DDBJ databases">
        <authorList>
            <person name="Varghese N."/>
            <person name="Submissions S."/>
        </authorList>
    </citation>
    <scope>NUCLEOTIDE SEQUENCE [LARGE SCALE GENOMIC DNA]</scope>
    <source>
        <strain evidence="4">DSM 23095</strain>
    </source>
</reference>
<name>A0A1G6U8U8_9BACT</name>
<gene>
    <name evidence="3" type="ORF">SAMN04488104_10279</name>
</gene>
<accession>A0A1G6U8U8</accession>
<dbReference type="EMBL" id="FNAC01000027">
    <property type="protein sequence ID" value="SDD37711.1"/>
    <property type="molecule type" value="Genomic_DNA"/>
</dbReference>
<dbReference type="InterPro" id="IPR023809">
    <property type="entry name" value="Thiopep_bacteriocin_synth_dom"/>
</dbReference>
<evidence type="ECO:0000313" key="4">
    <source>
        <dbReference type="Proteomes" id="UP000199060"/>
    </source>
</evidence>